<protein>
    <recommendedName>
        <fullName evidence="7">GPI inositol-deacylase</fullName>
    </recommendedName>
</protein>
<dbReference type="SMART" id="SM00320">
    <property type="entry name" value="WD40"/>
    <property type="match status" value="5"/>
</dbReference>
<dbReference type="InterPro" id="IPR029058">
    <property type="entry name" value="AB_hydrolase_fold"/>
</dbReference>
<dbReference type="Pfam" id="PF24883">
    <property type="entry name" value="NPHP3_N"/>
    <property type="match status" value="1"/>
</dbReference>
<dbReference type="InterPro" id="IPR056884">
    <property type="entry name" value="NPHP3-like_N"/>
</dbReference>
<dbReference type="SUPFAM" id="SSF50978">
    <property type="entry name" value="WD40 repeat-like"/>
    <property type="match status" value="1"/>
</dbReference>
<feature type="compositionally biased region" description="Polar residues" evidence="2">
    <location>
        <begin position="64"/>
        <end position="80"/>
    </location>
</feature>
<accession>A0ABR4FQJ0</accession>
<dbReference type="SUPFAM" id="SSF53474">
    <property type="entry name" value="alpha/beta-Hydrolases"/>
    <property type="match status" value="1"/>
</dbReference>
<evidence type="ECO:0000259" key="3">
    <source>
        <dbReference type="Pfam" id="PF22939"/>
    </source>
</evidence>
<dbReference type="InterPro" id="IPR015943">
    <property type="entry name" value="WD40/YVTN_repeat-like_dom_sf"/>
</dbReference>
<gene>
    <name evidence="5" type="ORF">BJX66DRAFT_61738</name>
</gene>
<evidence type="ECO:0000256" key="2">
    <source>
        <dbReference type="SAM" id="MobiDB-lite"/>
    </source>
</evidence>
<dbReference type="PANTHER" id="PTHR10039">
    <property type="entry name" value="AMELOGENIN"/>
    <property type="match status" value="1"/>
</dbReference>
<comment type="caution">
    <text evidence="5">The sequence shown here is derived from an EMBL/GenBank/DDBJ whole genome shotgun (WGS) entry which is preliminary data.</text>
</comment>
<name>A0ABR4FQJ0_9EURO</name>
<dbReference type="PANTHER" id="PTHR10039:SF16">
    <property type="entry name" value="GPI INOSITOL-DEACYLASE"/>
    <property type="match status" value="1"/>
</dbReference>
<dbReference type="InterPro" id="IPR036322">
    <property type="entry name" value="WD40_repeat_dom_sf"/>
</dbReference>
<sequence length="1679" mass="188254">MFKKLGRSRQDAHQDSSAASSAPDLPPVPDEDEGQSLPTNEPRRASEPLLSTRSATVRYRDVSSKTLPPTQASSLPQRKASSSGYSFLSLGSRRSGAGDGRNPSSTQPDPLGLTLLSDCAKPCADLIFVHGLGGSSLRTWSYNRDVERCWLPWLAAEAGFSNTRVFTFGYSAHYAQDSPALSILDFAKDLLFQIRMYQDAEREDFRMVGEHPIIFVVHSMGGLVVKKAYIIGKTDRDYSPLMSQTYGIVFLGTPHRGSNMASILNTILRTSILASAKVFVGELEKGSTALDDINEQFRHLCGDLQLISFHETLKTVLAPGVKTMVVEKESAVLGYPTETSAPLIADHHGLTKFPGRQDRNYRDVKNVLRRLVNKVKELRTPQRELTKSYGAPTEATLSEILGVKQVGDELESFRQRIYPGTCAWILQKQSFLDWVGNRSTGEPSILWLVGLPATGKTTLASYIIDYLSQEEVPGSCQYHFFQAERHDTRTVSWFLRSLAFQIGEQNEWFHSQLLQLHRETGILLASQKYNLIWDKVFEGLLFRLQLAGPLYWVVDGLDEVDSPATLASLILKVSSETPIKVLLVSRQSKDLLAALSAATCPVYREEIRIQDTEEDIMLVVDTSLSQALPVSDERQTIIQEVLSKSSGSFLWVRLALNKIKDNWHTKHDIERTLTEMPEGMEFMYEKMSEMITRQPAGLRKMATEILTWATCSFRPLDMDELAAALRPKFGTFLNLGVTIAQICGHFIAVENSKVTLIHQTARQFLLAKHSALPLAINSRAAHEHIAIVCINFLSDTKWRSRLAELGDANAAGRASSRPKADVKDPFHIDPFLLYATGHWAYHVHCGPAGSEELQAAVFDFLEHFALVWIHAVATLGKLQVITQSAQYLKAYGKRVAHHLNQSPPTSLRLGATRDHADLQRWATDLIHVVSRFGANLLDSPSSIYRDVIPFCPPESMVAQSYRHTSRSPMSVIGISSGTWTDCLARLAMGGDEIASKIICADRFFLVLLGSSGTIVVWHAETCAESHRLHHGEWVTRIKASRVKGLVASAGIRTVRLWEIATGQVVCQIPKSSQGHIMALEFTADDSRLLIAYDDCAVHCVNLQTLEEEWCFHVYDPAAGSDFSCPRFMVFSHDAKRIALAQRGRPVYVWSINQQHLPPQQCVRREDLYKREGDVWSAPEVVVWQPESPNVLILYQDTTLVEWNLDDDTQTEHAHIGAREMVISYDGSLLLTSNHNGTLSVWSTGEFRLVYQVKYDEFVRDIAWAPDGQRFYDVRGSLCNVWEPDALIRSDDATREDSSTHDTLYSDPVLSSDNNSRVQISALVCGDRAKYYCTGKEDGTVTIYELETAQKLRKLYGHSNTVSVIELAWSVHQKYIASADDSGRVIAKRLERPGQHAPKKWSVYPLIDQRFGSTITQLLFSPSEDYLLISSAGVDRLWSTKTKKSVFQVERRGRGPRQWVQHPEHSGRLICIEGESQFICDWSTLEEATPSARQPSSPKQPDIPELAIDETLSPNLSELADLSIAEDPHSPSAGMLENVFQVRGRYIILEYRSSHGFFNPRSGSNKSSLSLVSSPHRIELLDLHEDRHALAPRRILPQLSEKVNQAIGVFQGRLVFLDYDYWMCTWDFAAAEDRAYRRHFFLPKDWLATGSMGIVVLDQFGTLLCPRNGEVAIVRSGFRF</sequence>
<dbReference type="EMBL" id="JBFTWV010000149">
    <property type="protein sequence ID" value="KAL2785293.1"/>
    <property type="molecule type" value="Genomic_DNA"/>
</dbReference>
<dbReference type="Gene3D" id="3.40.50.1820">
    <property type="entry name" value="alpha/beta hydrolase"/>
    <property type="match status" value="1"/>
</dbReference>
<dbReference type="Gene3D" id="3.40.50.300">
    <property type="entry name" value="P-loop containing nucleotide triphosphate hydrolases"/>
    <property type="match status" value="1"/>
</dbReference>
<dbReference type="InterPro" id="IPR027417">
    <property type="entry name" value="P-loop_NTPase"/>
</dbReference>
<dbReference type="SUPFAM" id="SSF52540">
    <property type="entry name" value="P-loop containing nucleoside triphosphate hydrolases"/>
    <property type="match status" value="1"/>
</dbReference>
<dbReference type="InterPro" id="IPR054471">
    <property type="entry name" value="GPIID_WHD"/>
</dbReference>
<dbReference type="Proteomes" id="UP001610563">
    <property type="component" value="Unassembled WGS sequence"/>
</dbReference>
<evidence type="ECO:0008006" key="7">
    <source>
        <dbReference type="Google" id="ProtNLM"/>
    </source>
</evidence>
<feature type="region of interest" description="Disordered" evidence="2">
    <location>
        <begin position="1"/>
        <end position="83"/>
    </location>
</feature>
<evidence type="ECO:0000256" key="1">
    <source>
        <dbReference type="ARBA" id="ARBA00022737"/>
    </source>
</evidence>
<organism evidence="5 6">
    <name type="scientific">Aspergillus keveii</name>
    <dbReference type="NCBI Taxonomy" id="714993"/>
    <lineage>
        <taxon>Eukaryota</taxon>
        <taxon>Fungi</taxon>
        <taxon>Dikarya</taxon>
        <taxon>Ascomycota</taxon>
        <taxon>Pezizomycotina</taxon>
        <taxon>Eurotiomycetes</taxon>
        <taxon>Eurotiomycetidae</taxon>
        <taxon>Eurotiales</taxon>
        <taxon>Aspergillaceae</taxon>
        <taxon>Aspergillus</taxon>
        <taxon>Aspergillus subgen. Nidulantes</taxon>
    </lineage>
</organism>
<keyword evidence="6" id="KW-1185">Reference proteome</keyword>
<evidence type="ECO:0000313" key="6">
    <source>
        <dbReference type="Proteomes" id="UP001610563"/>
    </source>
</evidence>
<proteinExistence type="predicted"/>
<dbReference type="InterPro" id="IPR001680">
    <property type="entry name" value="WD40_rpt"/>
</dbReference>
<reference evidence="5 6" key="1">
    <citation type="submission" date="2024-07" db="EMBL/GenBank/DDBJ databases">
        <title>Section-level genome sequencing and comparative genomics of Aspergillus sections Usti and Cavernicolus.</title>
        <authorList>
            <consortium name="Lawrence Berkeley National Laboratory"/>
            <person name="Nybo J.L."/>
            <person name="Vesth T.C."/>
            <person name="Theobald S."/>
            <person name="Frisvad J.C."/>
            <person name="Larsen T.O."/>
            <person name="Kjaerboelling I."/>
            <person name="Rothschild-Mancinelli K."/>
            <person name="Lyhne E.K."/>
            <person name="Kogle M.E."/>
            <person name="Barry K."/>
            <person name="Clum A."/>
            <person name="Na H."/>
            <person name="Ledsgaard L."/>
            <person name="Lin J."/>
            <person name="Lipzen A."/>
            <person name="Kuo A."/>
            <person name="Riley R."/>
            <person name="Mondo S."/>
            <person name="Labutti K."/>
            <person name="Haridas S."/>
            <person name="Pangalinan J."/>
            <person name="Salamov A.A."/>
            <person name="Simmons B.A."/>
            <person name="Magnuson J.K."/>
            <person name="Chen J."/>
            <person name="Drula E."/>
            <person name="Henrissat B."/>
            <person name="Wiebenga A."/>
            <person name="Lubbers R.J."/>
            <person name="Gomes A.C."/>
            <person name="Makela M.R."/>
            <person name="Stajich J."/>
            <person name="Grigoriev I.V."/>
            <person name="Mortensen U.H."/>
            <person name="De Vries R.P."/>
            <person name="Baker S.E."/>
            <person name="Andersen M.R."/>
        </authorList>
    </citation>
    <scope>NUCLEOTIDE SEQUENCE [LARGE SCALE GENOMIC DNA]</scope>
    <source>
        <strain evidence="5 6">CBS 209.92</strain>
    </source>
</reference>
<evidence type="ECO:0000259" key="4">
    <source>
        <dbReference type="Pfam" id="PF24883"/>
    </source>
</evidence>
<dbReference type="Gene3D" id="2.130.10.10">
    <property type="entry name" value="YVTN repeat-like/Quinoprotein amine dehydrogenase"/>
    <property type="match status" value="3"/>
</dbReference>
<dbReference type="Pfam" id="PF22939">
    <property type="entry name" value="WHD_GPIID"/>
    <property type="match status" value="1"/>
</dbReference>
<feature type="domain" description="Nephrocystin 3-like N-terminal" evidence="4">
    <location>
        <begin position="420"/>
        <end position="586"/>
    </location>
</feature>
<keyword evidence="1" id="KW-0677">Repeat</keyword>
<evidence type="ECO:0000313" key="5">
    <source>
        <dbReference type="EMBL" id="KAL2785293.1"/>
    </source>
</evidence>
<feature type="domain" description="GPI inositol-deacylase winged helix" evidence="3">
    <location>
        <begin position="695"/>
        <end position="772"/>
    </location>
</feature>
<dbReference type="Pfam" id="PF00400">
    <property type="entry name" value="WD40"/>
    <property type="match status" value="1"/>
</dbReference>